<dbReference type="InterPro" id="IPR027417">
    <property type="entry name" value="P-loop_NTPase"/>
</dbReference>
<dbReference type="PANTHER" id="PTHR43335">
    <property type="entry name" value="ABC TRANSPORTER, ATP-BINDING PROTEIN"/>
    <property type="match status" value="1"/>
</dbReference>
<feature type="domain" description="ABC transporter" evidence="3">
    <location>
        <begin position="4"/>
        <end position="80"/>
    </location>
</feature>
<dbReference type="EMBL" id="VSSQ01023611">
    <property type="protein sequence ID" value="MPM70672.1"/>
    <property type="molecule type" value="Genomic_DNA"/>
</dbReference>
<organism evidence="4">
    <name type="scientific">bioreactor metagenome</name>
    <dbReference type="NCBI Taxonomy" id="1076179"/>
    <lineage>
        <taxon>unclassified sequences</taxon>
        <taxon>metagenomes</taxon>
        <taxon>ecological metagenomes</taxon>
    </lineage>
</organism>
<accession>A0A645BZB0</accession>
<evidence type="ECO:0000256" key="1">
    <source>
        <dbReference type="ARBA" id="ARBA00005417"/>
    </source>
</evidence>
<reference evidence="4" key="1">
    <citation type="submission" date="2019-08" db="EMBL/GenBank/DDBJ databases">
        <authorList>
            <person name="Kucharzyk K."/>
            <person name="Murdoch R.W."/>
            <person name="Higgins S."/>
            <person name="Loffler F."/>
        </authorList>
    </citation>
    <scope>NUCLEOTIDE SEQUENCE</scope>
</reference>
<dbReference type="GO" id="GO:0005524">
    <property type="term" value="F:ATP binding"/>
    <property type="evidence" value="ECO:0007669"/>
    <property type="project" value="InterPro"/>
</dbReference>
<dbReference type="AlphaFoldDB" id="A0A645BZB0"/>
<evidence type="ECO:0000259" key="3">
    <source>
        <dbReference type="Pfam" id="PF00005"/>
    </source>
</evidence>
<proteinExistence type="inferred from homology"/>
<sequence length="224" mass="25161">MIEAPQFFPYLSAAENLYYYCIQRGIPDKACIPEALKQVELDYTGNKKFRQFSLGMKQRLGLALAVLAKPDFLILDEPINGLDPEGIAKVRKLLLFLSREKQTTILISSHILSELSQIATWYGFLHNGKLLKEESAEQVWQNCQNRLVLKVDDVPRAAAVLEQLGCRDFEVGENNTIELTEQQDNASTINQTLLKNGVLVKEMHSAGKDVETYFLELIGGSADV</sequence>
<dbReference type="GO" id="GO:0016887">
    <property type="term" value="F:ATP hydrolysis activity"/>
    <property type="evidence" value="ECO:0007669"/>
    <property type="project" value="InterPro"/>
</dbReference>
<protein>
    <recommendedName>
        <fullName evidence="3">ABC transporter domain-containing protein</fullName>
    </recommendedName>
</protein>
<dbReference type="Pfam" id="PF00005">
    <property type="entry name" value="ABC_tran"/>
    <property type="match status" value="1"/>
</dbReference>
<keyword evidence="2" id="KW-0813">Transport</keyword>
<gene>
    <name evidence="4" type="ORF">SDC9_117628</name>
</gene>
<comment type="similarity">
    <text evidence="1">Belongs to the ABC transporter superfamily.</text>
</comment>
<comment type="caution">
    <text evidence="4">The sequence shown here is derived from an EMBL/GenBank/DDBJ whole genome shotgun (WGS) entry which is preliminary data.</text>
</comment>
<dbReference type="PANTHER" id="PTHR43335:SF8">
    <property type="entry name" value="ABC TRANSPORTER, ATP-BINDING PROTEIN"/>
    <property type="match status" value="1"/>
</dbReference>
<dbReference type="Gene3D" id="3.40.50.300">
    <property type="entry name" value="P-loop containing nucleotide triphosphate hydrolases"/>
    <property type="match status" value="1"/>
</dbReference>
<name>A0A645BZB0_9ZZZZ</name>
<dbReference type="InterPro" id="IPR003439">
    <property type="entry name" value="ABC_transporter-like_ATP-bd"/>
</dbReference>
<dbReference type="SUPFAM" id="SSF52540">
    <property type="entry name" value="P-loop containing nucleoside triphosphate hydrolases"/>
    <property type="match status" value="1"/>
</dbReference>
<evidence type="ECO:0000256" key="2">
    <source>
        <dbReference type="ARBA" id="ARBA00022448"/>
    </source>
</evidence>
<evidence type="ECO:0000313" key="4">
    <source>
        <dbReference type="EMBL" id="MPM70672.1"/>
    </source>
</evidence>